<evidence type="ECO:0000313" key="3">
    <source>
        <dbReference type="EMBL" id="MBB6050304.1"/>
    </source>
</evidence>
<feature type="transmembrane region" description="Helical" evidence="2">
    <location>
        <begin position="446"/>
        <end position="469"/>
    </location>
</feature>
<evidence type="ECO:0000256" key="1">
    <source>
        <dbReference type="SAM" id="MobiDB-lite"/>
    </source>
</evidence>
<feature type="transmembrane region" description="Helical" evidence="2">
    <location>
        <begin position="53"/>
        <end position="79"/>
    </location>
</feature>
<keyword evidence="2" id="KW-1133">Transmembrane helix</keyword>
<keyword evidence="2" id="KW-0472">Membrane</keyword>
<dbReference type="EMBL" id="JACHGW010000002">
    <property type="protein sequence ID" value="MBB6050304.1"/>
    <property type="molecule type" value="Genomic_DNA"/>
</dbReference>
<dbReference type="RefSeq" id="WP_184195008.1">
    <property type="nucleotide sequence ID" value="NZ_JACHGW010000002.1"/>
</dbReference>
<accession>A0A7W9SQF5</accession>
<reference evidence="3 4" key="1">
    <citation type="submission" date="2020-08" db="EMBL/GenBank/DDBJ databases">
        <title>Genomic Encyclopedia of Type Strains, Phase IV (KMG-IV): sequencing the most valuable type-strain genomes for metagenomic binning, comparative biology and taxonomic classification.</title>
        <authorList>
            <person name="Goeker M."/>
        </authorList>
    </citation>
    <scope>NUCLEOTIDE SEQUENCE [LARGE SCALE GENOMIC DNA]</scope>
    <source>
        <strain evidence="3 4">DSM 23562</strain>
    </source>
</reference>
<keyword evidence="2" id="KW-0812">Transmembrane</keyword>
<feature type="transmembrane region" description="Helical" evidence="2">
    <location>
        <begin position="174"/>
        <end position="195"/>
    </location>
</feature>
<dbReference type="SUPFAM" id="SSF55486">
    <property type="entry name" value="Metalloproteases ('zincins'), catalytic domain"/>
    <property type="match status" value="1"/>
</dbReference>
<dbReference type="AlphaFoldDB" id="A0A7W9SQF5"/>
<feature type="region of interest" description="Disordered" evidence="1">
    <location>
        <begin position="273"/>
        <end position="304"/>
    </location>
</feature>
<dbReference type="Gene3D" id="1.10.390.10">
    <property type="entry name" value="Neutral Protease Domain 2"/>
    <property type="match status" value="1"/>
</dbReference>
<feature type="transmembrane region" description="Helical" evidence="2">
    <location>
        <begin position="406"/>
        <end position="434"/>
    </location>
</feature>
<evidence type="ECO:0000313" key="4">
    <source>
        <dbReference type="Proteomes" id="UP000520814"/>
    </source>
</evidence>
<feature type="compositionally biased region" description="Low complexity" evidence="1">
    <location>
        <begin position="277"/>
        <end position="289"/>
    </location>
</feature>
<dbReference type="InterPro" id="IPR027268">
    <property type="entry name" value="Peptidase_M4/M1_CTD_sf"/>
</dbReference>
<name>A0A7W9SQF5_ARMRO</name>
<feature type="transmembrane region" description="Helical" evidence="2">
    <location>
        <begin position="325"/>
        <end position="344"/>
    </location>
</feature>
<feature type="transmembrane region" description="Helical" evidence="2">
    <location>
        <begin position="568"/>
        <end position="588"/>
    </location>
</feature>
<organism evidence="3 4">
    <name type="scientific">Armatimonas rosea</name>
    <dbReference type="NCBI Taxonomy" id="685828"/>
    <lineage>
        <taxon>Bacteria</taxon>
        <taxon>Bacillati</taxon>
        <taxon>Armatimonadota</taxon>
        <taxon>Armatimonadia</taxon>
        <taxon>Armatimonadales</taxon>
        <taxon>Armatimonadaceae</taxon>
        <taxon>Armatimonas</taxon>
    </lineage>
</organism>
<feature type="transmembrane region" description="Helical" evidence="2">
    <location>
        <begin position="100"/>
        <end position="125"/>
    </location>
</feature>
<evidence type="ECO:0000256" key="2">
    <source>
        <dbReference type="SAM" id="Phobius"/>
    </source>
</evidence>
<dbReference type="Proteomes" id="UP000520814">
    <property type="component" value="Unassembled WGS sequence"/>
</dbReference>
<keyword evidence="4" id="KW-1185">Reference proteome</keyword>
<comment type="caution">
    <text evidence="3">The sequence shown here is derived from an EMBL/GenBank/DDBJ whole genome shotgun (WGS) entry which is preliminary data.</text>
</comment>
<feature type="transmembrane region" description="Helical" evidence="2">
    <location>
        <begin position="476"/>
        <end position="493"/>
    </location>
</feature>
<feature type="transmembrane region" description="Helical" evidence="2">
    <location>
        <begin position="364"/>
        <end position="385"/>
    </location>
</feature>
<feature type="region of interest" description="Disordered" evidence="1">
    <location>
        <begin position="746"/>
        <end position="774"/>
    </location>
</feature>
<proteinExistence type="predicted"/>
<feature type="transmembrane region" description="Helical" evidence="2">
    <location>
        <begin position="243"/>
        <end position="260"/>
    </location>
</feature>
<feature type="transmembrane region" description="Helical" evidence="2">
    <location>
        <begin position="525"/>
        <end position="548"/>
    </location>
</feature>
<gene>
    <name evidence="3" type="ORF">HNQ39_002095</name>
</gene>
<protein>
    <submittedName>
        <fullName evidence="3">ABC-type transport system involved in multi-copper enzyme maturation permease subunit</fullName>
    </submittedName>
</protein>
<feature type="transmembrane region" description="Helical" evidence="2">
    <location>
        <begin position="145"/>
        <end position="167"/>
    </location>
</feature>
<sequence>MRAVYLFELRFRLRQVSTYLFFLVLFLLTFLFVTTDAVKIGGGDGQVKVNAPIVLSQIVGIMGAFGAVIASALVGTAIYRDFEAQAHELFFTTRLSRASYFFGRYLGALTITLFVFSGLLFGVLFGTAMPWVDKASLGPFRLESYVNVFFTILLPNVLFLSALFFVFGTLTRSLLAIYLQGVLVFVGWAIALALLGSVENRMLASLFDPFGLASTGVVTRYWTLAEKNTQLLPLTGALLYNRLLWLAVAATLLMVGFRLFQFSARAMTIRKKPLPPTSSELPLPSSPRSGKQSEGRGPGGGMSGGMPSGFTALLRFYFRDIVRSVPFLVIAAAGMLLLITNAWMADKLLDNTIYPVTRVMVEQVSGSFMLFFLILITFYAGELAWRERTVKLDQIADALPVPTYRVALAKFMALLLVLALLTGGLIVAGVAVQAAKGYFHFELGLYVSYLFGTIYPTLVCLTALAFFVHTVVNQKFLGHTLVLVSFIATQALPSMGLDHKLYLFGDIPTVKLSDMNGFGPFVQPVFWFASYWLLASVLLVIVAIKLWVRGKDDRLALRWQVGQLPPAARAIAAACAAGFVAIGGWIFVNTNLRHTYRPEKEQTKLRVEFEQKYKARYEKIPQPRITDVELDVTLWPERGQWESKGVFTLKNKTDKPVTELVVQTDPDLTVKALTLGAPATPGITDKDRGFRTLTLAQPLAPGATTTLAFTLAYDKVGFSNGEPNTAIAANGAFVTMPCPQLGYQTEAELSDESERRRQKLAPKARMAPASDQEARKNTYIGPDADWVSFAATVRTAPDQTAIAPGYLEKEWSEDGRRCFRYKMDAPIRHFVTFVSARYAVKRDQWVGKDGKKVALEIFYHPGHEYNLERMMAGAKAALSYCSENFSPYQFRQLRILEFPAYQQFAQSFPNTVPYSEGIGFILKVGTEKDALDIPFYVTAHEVAHQWWAHQVLGGNVAGSELLSESLAEYSALQTLKKAYGKEALARFLKLDMDRYLRGRGSEREEENPLTTMQHQQYIHYPKGAIAFCALADRIGEGTLNAALAGFVKKTAFQEPPYTTALELMETLRAATPSTDQAYLSDLFEKITLYDLRLTDAKKEKVGGKWRVTVTYTAVKKYADGKGNETDAGPATGFGFGLWKKEQALPVKTVTSEPGRVVLETDSAEPDKVEVDPQHLYIDRTLDDNTKKL</sequence>